<gene>
    <name evidence="1" type="ORF">DM01DRAFT_1371521</name>
</gene>
<name>A0A1X2GRH1_9FUNG</name>
<accession>A0A1X2GRH1</accession>
<keyword evidence="2" id="KW-1185">Reference proteome</keyword>
<evidence type="ECO:0000313" key="1">
    <source>
        <dbReference type="EMBL" id="ORX59658.1"/>
    </source>
</evidence>
<comment type="caution">
    <text evidence="1">The sequence shown here is derived from an EMBL/GenBank/DDBJ whole genome shotgun (WGS) entry which is preliminary data.</text>
</comment>
<organism evidence="1 2">
    <name type="scientific">Hesseltinella vesiculosa</name>
    <dbReference type="NCBI Taxonomy" id="101127"/>
    <lineage>
        <taxon>Eukaryota</taxon>
        <taxon>Fungi</taxon>
        <taxon>Fungi incertae sedis</taxon>
        <taxon>Mucoromycota</taxon>
        <taxon>Mucoromycotina</taxon>
        <taxon>Mucoromycetes</taxon>
        <taxon>Mucorales</taxon>
        <taxon>Cunninghamellaceae</taxon>
        <taxon>Hesseltinella</taxon>
    </lineage>
</organism>
<dbReference type="OrthoDB" id="10478157at2759"/>
<dbReference type="EMBL" id="MCGT01000005">
    <property type="protein sequence ID" value="ORX59658.1"/>
    <property type="molecule type" value="Genomic_DNA"/>
</dbReference>
<dbReference type="Proteomes" id="UP000242146">
    <property type="component" value="Unassembled WGS sequence"/>
</dbReference>
<dbReference type="AlphaFoldDB" id="A0A1X2GRH1"/>
<reference evidence="1 2" key="1">
    <citation type="submission" date="2016-07" db="EMBL/GenBank/DDBJ databases">
        <title>Pervasive Adenine N6-methylation of Active Genes in Fungi.</title>
        <authorList>
            <consortium name="DOE Joint Genome Institute"/>
            <person name="Mondo S.J."/>
            <person name="Dannebaum R.O."/>
            <person name="Kuo R.C."/>
            <person name="Labutti K."/>
            <person name="Haridas S."/>
            <person name="Kuo A."/>
            <person name="Salamov A."/>
            <person name="Ahrendt S.R."/>
            <person name="Lipzen A."/>
            <person name="Sullivan W."/>
            <person name="Andreopoulos W.B."/>
            <person name="Clum A."/>
            <person name="Lindquist E."/>
            <person name="Daum C."/>
            <person name="Ramamoorthy G.K."/>
            <person name="Gryganskyi A."/>
            <person name="Culley D."/>
            <person name="Magnuson J.K."/>
            <person name="James T.Y."/>
            <person name="O'Malley M.A."/>
            <person name="Stajich J.E."/>
            <person name="Spatafora J.W."/>
            <person name="Visel A."/>
            <person name="Grigoriev I.V."/>
        </authorList>
    </citation>
    <scope>NUCLEOTIDE SEQUENCE [LARGE SCALE GENOMIC DNA]</scope>
    <source>
        <strain evidence="1 2">NRRL 3301</strain>
    </source>
</reference>
<evidence type="ECO:0000313" key="2">
    <source>
        <dbReference type="Proteomes" id="UP000242146"/>
    </source>
</evidence>
<proteinExistence type="predicted"/>
<sequence length="223" mass="26854">MIFKKANRKQKDQWGTENQRLALIQQYEQLFLQRQQRWARYQQAQWTQQFYQQKYRQAKKHWRQIRHSLHRETELLQRMIDQDHWVTADQHARIHENHQNWVSRLCHIREKLHEYQNKLLLLSQEIHTHVAHIVGMDRAFNHLQHEISQLTRLKEWTPQPPDTSQPTLTALSSDFTHTRHRLQPSIASLPSSLLDSQRSLAKIHPSTVLHATTLSDLDDQKKT</sequence>
<protein>
    <submittedName>
        <fullName evidence="1">Uncharacterized protein</fullName>
    </submittedName>
</protein>